<feature type="transmembrane region" description="Helical" evidence="12">
    <location>
        <begin position="767"/>
        <end position="791"/>
    </location>
</feature>
<keyword evidence="15" id="KW-1185">Reference proteome</keyword>
<evidence type="ECO:0000256" key="5">
    <source>
        <dbReference type="ARBA" id="ARBA00022502"/>
    </source>
</evidence>
<dbReference type="GO" id="GO:0006506">
    <property type="term" value="P:GPI anchor biosynthetic process"/>
    <property type="evidence" value="ECO:0007669"/>
    <property type="project" value="UniProtKB-KW"/>
</dbReference>
<evidence type="ECO:0000313" key="15">
    <source>
        <dbReference type="Proteomes" id="UP000750334"/>
    </source>
</evidence>
<comment type="similarity">
    <text evidence="3 12">Belongs to the PIGG/PIGN/PIGO family. PIGG subfamily.</text>
</comment>
<dbReference type="InterPro" id="IPR045687">
    <property type="entry name" value="PIGG/GPI7_C"/>
</dbReference>
<comment type="function">
    <text evidence="12">Ethanolamine phosphate transferase involved in glycosylphosphatidylinositol-anchor biosynthesis. Transfers ethanolamine phosphate to the GPI second mannose.</text>
</comment>
<evidence type="ECO:0000256" key="4">
    <source>
        <dbReference type="ARBA" id="ARBA00020830"/>
    </source>
</evidence>
<dbReference type="Gene3D" id="3.40.720.10">
    <property type="entry name" value="Alkaline Phosphatase, subunit A"/>
    <property type="match status" value="1"/>
</dbReference>
<organism evidence="14 15">
    <name type="scientific">Maudiozyma exigua</name>
    <name type="common">Yeast</name>
    <name type="synonym">Kazachstania exigua</name>
    <dbReference type="NCBI Taxonomy" id="34358"/>
    <lineage>
        <taxon>Eukaryota</taxon>
        <taxon>Fungi</taxon>
        <taxon>Dikarya</taxon>
        <taxon>Ascomycota</taxon>
        <taxon>Saccharomycotina</taxon>
        <taxon>Saccharomycetes</taxon>
        <taxon>Saccharomycetales</taxon>
        <taxon>Saccharomycetaceae</taxon>
        <taxon>Maudiozyma</taxon>
    </lineage>
</organism>
<dbReference type="InterPro" id="IPR039527">
    <property type="entry name" value="PIGG/GPI7"/>
</dbReference>
<evidence type="ECO:0000256" key="2">
    <source>
        <dbReference type="ARBA" id="ARBA00004687"/>
    </source>
</evidence>
<protein>
    <recommendedName>
        <fullName evidence="4 12">GPI ethanolamine phosphate transferase 2</fullName>
    </recommendedName>
</protein>
<dbReference type="OrthoDB" id="272139at2759"/>
<dbReference type="GO" id="GO:0051267">
    <property type="term" value="F:CP2 mannose-ethanolamine phosphotransferase activity"/>
    <property type="evidence" value="ECO:0007669"/>
    <property type="project" value="TreeGrafter"/>
</dbReference>
<feature type="transmembrane region" description="Helical" evidence="12">
    <location>
        <begin position="439"/>
        <end position="459"/>
    </location>
</feature>
<evidence type="ECO:0000256" key="12">
    <source>
        <dbReference type="RuleBase" id="RU367106"/>
    </source>
</evidence>
<evidence type="ECO:0000256" key="11">
    <source>
        <dbReference type="ARBA" id="ARBA00023180"/>
    </source>
</evidence>
<proteinExistence type="inferred from homology"/>
<dbReference type="PANTHER" id="PTHR23072:SF0">
    <property type="entry name" value="GPI ETHANOLAMINE PHOSPHATE TRANSFERASE 2"/>
    <property type="match status" value="1"/>
</dbReference>
<accession>A0A9P6WEX7</accession>
<dbReference type="InterPro" id="IPR017850">
    <property type="entry name" value="Alkaline_phosphatase_core_sf"/>
</dbReference>
<evidence type="ECO:0000256" key="6">
    <source>
        <dbReference type="ARBA" id="ARBA00022679"/>
    </source>
</evidence>
<feature type="transmembrane region" description="Helical" evidence="12">
    <location>
        <begin position="412"/>
        <end position="432"/>
    </location>
</feature>
<evidence type="ECO:0000256" key="10">
    <source>
        <dbReference type="ARBA" id="ARBA00023136"/>
    </source>
</evidence>
<feature type="transmembrane region" description="Helical" evidence="12">
    <location>
        <begin position="803"/>
        <end position="826"/>
    </location>
</feature>
<comment type="caution">
    <text evidence="14">The sequence shown here is derived from an EMBL/GenBank/DDBJ whole genome shotgun (WGS) entry which is preliminary data.</text>
</comment>
<name>A0A9P6WEX7_MAUEX</name>
<dbReference type="SUPFAM" id="SSF53649">
    <property type="entry name" value="Alkaline phosphatase-like"/>
    <property type="match status" value="1"/>
</dbReference>
<comment type="subcellular location">
    <subcellularLocation>
        <location evidence="1 12">Endoplasmic reticulum membrane</location>
        <topology evidence="1 12">Multi-pass membrane protein</topology>
    </subcellularLocation>
</comment>
<evidence type="ECO:0000256" key="1">
    <source>
        <dbReference type="ARBA" id="ARBA00004477"/>
    </source>
</evidence>
<dbReference type="PANTHER" id="PTHR23072">
    <property type="entry name" value="PHOSPHATIDYLINOSITOL GLYCAN-RELATED"/>
    <property type="match status" value="1"/>
</dbReference>
<dbReference type="InterPro" id="IPR037674">
    <property type="entry name" value="PIG-G_N"/>
</dbReference>
<feature type="transmembrane region" description="Helical" evidence="12">
    <location>
        <begin position="611"/>
        <end position="632"/>
    </location>
</feature>
<gene>
    <name evidence="14" type="primary">LAS21</name>
    <name evidence="14" type="ORF">C6P45_001952</name>
</gene>
<evidence type="ECO:0000256" key="3">
    <source>
        <dbReference type="ARBA" id="ARBA00005315"/>
    </source>
</evidence>
<comment type="pathway">
    <text evidence="2 12">Glycolipid biosynthesis; glycosylphosphatidylinositol-anchor biosynthesis.</text>
</comment>
<dbReference type="Pfam" id="PF19316">
    <property type="entry name" value="PIGO_PIGG"/>
    <property type="match status" value="1"/>
</dbReference>
<evidence type="ECO:0000313" key="14">
    <source>
        <dbReference type="EMBL" id="KAG0672488.1"/>
    </source>
</evidence>
<reference evidence="14 15" key="1">
    <citation type="submission" date="2020-11" db="EMBL/GenBank/DDBJ databases">
        <title>Kefir isolates.</title>
        <authorList>
            <person name="Marcisauskas S."/>
            <person name="Kim Y."/>
            <person name="Blasche S."/>
        </authorList>
    </citation>
    <scope>NUCLEOTIDE SEQUENCE [LARGE SCALE GENOMIC DNA]</scope>
    <source>
        <strain evidence="14 15">OG2</strain>
    </source>
</reference>
<dbReference type="Proteomes" id="UP000750334">
    <property type="component" value="Unassembled WGS sequence"/>
</dbReference>
<keyword evidence="5 12" id="KW-0337">GPI-anchor biosynthesis</keyword>
<keyword evidence="10 12" id="KW-0472">Membrane</keyword>
<dbReference type="CDD" id="cd16024">
    <property type="entry name" value="GPI_EPT_2"/>
    <property type="match status" value="1"/>
</dbReference>
<sequence length="827" mass="93834">MLKSLVVPLLLQLVGVFVFLSGFFPQKNVLSGDAGFTIDASLQEKSKHAFNKLVFVVIDALRSDFLYSEENSGFTFVHSKINSGEAWGYTAYSNPPTVTLPRLKGITTGSTPNFLDAILNVAEDDSSSNIKEQDSWPNQFHKNGFKMRFFGDDTWLKLLPNEIFDEYEGTNSFFVSDFEQVDLNVTRHIPNQLSHANEWDVLILHYLGLDHIGHKGGASSTFMPAKHSEMDQVIENLYKNMKDDTLMIVMGDHGMNDVGNHGGSSASETSAGLVFLSKKLSKYQKPNAQNDVRVPMTLDDPSSFQYLTSIQQMDLVPTISSLFNVPVPKNSVGVLIPDFIQLLNNDKLANIKIMENYRQLLDVAKLEDLDNILNEFERSPKKLDQEYAISKMKDIQETLIRNATDYNYDNIFIGYCVLVVATLVAIICAIYVMHFSYPFIGTMSISILLGLSCFGSSFIEEEHQLWWWIITGSIALGYIHSAISGKTKFKLYFVLFVCLRLIRGWNNTGQQTAYSYVIANLLKSNPTILWALNIWAVFILCMRDFKGNPTSFISSFTLGMMVLTYKMNWSIINKEQVPEYLIEIVRKYCEIYTGTHDDQVFDDALIPMATLFFQSLSSICFIKLLAVVFRMQKTDTLLNDMSKYITLLLIFLSSSNNIPQFLIFEVLRFCIIKIVQEAGDSKVYIVSLISLCLQNFTFFQFGGTNSIATIDLANAYHGISENYNIYMVGWLMAMANFAPSIYWAIFPWTTIYKDTRNKKELFVKCKLPILLFNCIVGCCLFAACIALRYHLFIWSVFSPKLCYYAGWTVFMNVIVGCIVEGILLILV</sequence>
<dbReference type="GO" id="GO:0005789">
    <property type="term" value="C:endoplasmic reticulum membrane"/>
    <property type="evidence" value="ECO:0007669"/>
    <property type="project" value="UniProtKB-SubCell"/>
</dbReference>
<keyword evidence="9 12" id="KW-1133">Transmembrane helix</keyword>
<feature type="transmembrane region" description="Helical" evidence="12">
    <location>
        <begin position="723"/>
        <end position="746"/>
    </location>
</feature>
<feature type="transmembrane region" description="Helical" evidence="12">
    <location>
        <begin position="683"/>
        <end position="703"/>
    </location>
</feature>
<feature type="transmembrane region" description="Helical" evidence="12">
    <location>
        <begin position="465"/>
        <end position="484"/>
    </location>
</feature>
<dbReference type="AlphaFoldDB" id="A0A9P6WEX7"/>
<dbReference type="EMBL" id="PUHR01000002">
    <property type="protein sequence ID" value="KAG0672488.1"/>
    <property type="molecule type" value="Genomic_DNA"/>
</dbReference>
<evidence type="ECO:0000259" key="13">
    <source>
        <dbReference type="Pfam" id="PF19316"/>
    </source>
</evidence>
<keyword evidence="6 12" id="KW-0808">Transferase</keyword>
<keyword evidence="7 12" id="KW-0812">Transmembrane</keyword>
<feature type="domain" description="GPI ethanolamine phosphate transferase 2 C-terminal" evidence="13">
    <location>
        <begin position="403"/>
        <end position="825"/>
    </location>
</feature>
<keyword evidence="11" id="KW-0325">Glycoprotein</keyword>
<evidence type="ECO:0000256" key="7">
    <source>
        <dbReference type="ARBA" id="ARBA00022692"/>
    </source>
</evidence>
<dbReference type="Pfam" id="PF01663">
    <property type="entry name" value="Phosphodiest"/>
    <property type="match status" value="1"/>
</dbReference>
<dbReference type="InterPro" id="IPR002591">
    <property type="entry name" value="Phosphodiest/P_Trfase"/>
</dbReference>
<evidence type="ECO:0000256" key="9">
    <source>
        <dbReference type="ARBA" id="ARBA00022989"/>
    </source>
</evidence>
<keyword evidence="8 12" id="KW-0256">Endoplasmic reticulum</keyword>
<evidence type="ECO:0000256" key="8">
    <source>
        <dbReference type="ARBA" id="ARBA00022824"/>
    </source>
</evidence>